<dbReference type="Pfam" id="PF01826">
    <property type="entry name" value="TIL"/>
    <property type="match status" value="1"/>
</dbReference>
<sequence length="257" mass="25952">MPSWAALLHGSALPASHPLCLGPLPLMRARRAAEPLPVLLIGLVGSGVSGGAVPEPALPSVPVPAPVSAGHSPPHPGGQLAAGGVPAVVSAGQGGCSPSPRELTLPGPGYPDTALRTAALPGIAGGLCLGPVGALFPQLWPGLGLSLWADPTCNGTFLHLDTQGCYPGPCPEDSCTPPFEFQACGSPCAGLCATHLNRQLCQDLPPCQPGCYCPKGLLEQAGGCIPPEQCNCWHTSAEGARVTLAPGDRLQLGCKEW</sequence>
<dbReference type="SUPFAM" id="SSF57567">
    <property type="entry name" value="Serine protease inhibitors"/>
    <property type="match status" value="1"/>
</dbReference>
<dbReference type="EMBL" id="JASSZA010000012">
    <property type="protein sequence ID" value="KAK2096858.1"/>
    <property type="molecule type" value="Genomic_DNA"/>
</dbReference>
<name>A0ABQ9UIG4_SAGOE</name>
<evidence type="ECO:0000313" key="2">
    <source>
        <dbReference type="EMBL" id="KAK2096858.1"/>
    </source>
</evidence>
<dbReference type="CDD" id="cd19941">
    <property type="entry name" value="TIL"/>
    <property type="match status" value="1"/>
</dbReference>
<keyword evidence="3" id="KW-1185">Reference proteome</keyword>
<organism evidence="2 3">
    <name type="scientific">Saguinus oedipus</name>
    <name type="common">Cotton-top tamarin</name>
    <name type="synonym">Oedipomidas oedipus</name>
    <dbReference type="NCBI Taxonomy" id="9490"/>
    <lineage>
        <taxon>Eukaryota</taxon>
        <taxon>Metazoa</taxon>
        <taxon>Chordata</taxon>
        <taxon>Craniata</taxon>
        <taxon>Vertebrata</taxon>
        <taxon>Euteleostomi</taxon>
        <taxon>Mammalia</taxon>
        <taxon>Eutheria</taxon>
        <taxon>Euarchontoglires</taxon>
        <taxon>Primates</taxon>
        <taxon>Haplorrhini</taxon>
        <taxon>Platyrrhini</taxon>
        <taxon>Cebidae</taxon>
        <taxon>Callitrichinae</taxon>
        <taxon>Saguinus</taxon>
    </lineage>
</organism>
<dbReference type="Proteomes" id="UP001266305">
    <property type="component" value="Unassembled WGS sequence"/>
</dbReference>
<protein>
    <recommendedName>
        <fullName evidence="1">TIL domain-containing protein</fullName>
    </recommendedName>
</protein>
<accession>A0ABQ9UIG4</accession>
<proteinExistence type="predicted"/>
<dbReference type="Gene3D" id="2.10.25.10">
    <property type="entry name" value="Laminin"/>
    <property type="match status" value="1"/>
</dbReference>
<feature type="domain" description="TIL" evidence="1">
    <location>
        <begin position="175"/>
        <end position="230"/>
    </location>
</feature>
<comment type="caution">
    <text evidence="2">The sequence shown here is derived from an EMBL/GenBank/DDBJ whole genome shotgun (WGS) entry which is preliminary data.</text>
</comment>
<dbReference type="InterPro" id="IPR036084">
    <property type="entry name" value="Ser_inhib-like_sf"/>
</dbReference>
<gene>
    <name evidence="2" type="ORF">P7K49_025892</name>
</gene>
<reference evidence="2 3" key="1">
    <citation type="submission" date="2023-05" db="EMBL/GenBank/DDBJ databases">
        <title>B98-5 Cell Line De Novo Hybrid Assembly: An Optical Mapping Approach.</title>
        <authorList>
            <person name="Kananen K."/>
            <person name="Auerbach J.A."/>
            <person name="Kautto E."/>
            <person name="Blachly J.S."/>
        </authorList>
    </citation>
    <scope>NUCLEOTIDE SEQUENCE [LARGE SCALE GENOMIC DNA]</scope>
    <source>
        <strain evidence="2">B95-8</strain>
        <tissue evidence="2">Cell line</tissue>
    </source>
</reference>
<dbReference type="InterPro" id="IPR002919">
    <property type="entry name" value="TIL_dom"/>
</dbReference>
<evidence type="ECO:0000259" key="1">
    <source>
        <dbReference type="Pfam" id="PF01826"/>
    </source>
</evidence>
<evidence type="ECO:0000313" key="3">
    <source>
        <dbReference type="Proteomes" id="UP001266305"/>
    </source>
</evidence>